<feature type="domain" description="Rhodopsin" evidence="3">
    <location>
        <begin position="52"/>
        <end position="286"/>
    </location>
</feature>
<reference evidence="4 5" key="1">
    <citation type="submission" date="2016-05" db="EMBL/GenBank/DDBJ databases">
        <title>A degradative enzymes factory behind the ericoid mycorrhizal symbiosis.</title>
        <authorList>
            <consortium name="DOE Joint Genome Institute"/>
            <person name="Martino E."/>
            <person name="Morin E."/>
            <person name="Grelet G."/>
            <person name="Kuo A."/>
            <person name="Kohler A."/>
            <person name="Daghino S."/>
            <person name="Barry K."/>
            <person name="Choi C."/>
            <person name="Cichocki N."/>
            <person name="Clum A."/>
            <person name="Copeland A."/>
            <person name="Hainaut M."/>
            <person name="Haridas S."/>
            <person name="Labutti K."/>
            <person name="Lindquist E."/>
            <person name="Lipzen A."/>
            <person name="Khouja H.-R."/>
            <person name="Murat C."/>
            <person name="Ohm R."/>
            <person name="Olson A."/>
            <person name="Spatafora J."/>
            <person name="Veneault-Fourrey C."/>
            <person name="Henrissat B."/>
            <person name="Grigoriev I."/>
            <person name="Martin F."/>
            <person name="Perotto S."/>
        </authorList>
    </citation>
    <scope>NUCLEOTIDE SEQUENCE [LARGE SCALE GENOMIC DNA]</scope>
    <source>
        <strain evidence="4 5">UAMH 7357</strain>
    </source>
</reference>
<feature type="transmembrane region" description="Helical" evidence="2">
    <location>
        <begin position="68"/>
        <end position="88"/>
    </location>
</feature>
<protein>
    <recommendedName>
        <fullName evidence="3">Rhodopsin domain-containing protein</fullName>
    </recommendedName>
</protein>
<feature type="region of interest" description="Disordered" evidence="1">
    <location>
        <begin position="339"/>
        <end position="412"/>
    </location>
</feature>
<feature type="transmembrane region" description="Helical" evidence="2">
    <location>
        <begin position="191"/>
        <end position="211"/>
    </location>
</feature>
<feature type="compositionally biased region" description="Basic and acidic residues" evidence="1">
    <location>
        <begin position="366"/>
        <end position="375"/>
    </location>
</feature>
<evidence type="ECO:0000313" key="5">
    <source>
        <dbReference type="Proteomes" id="UP000235672"/>
    </source>
</evidence>
<sequence length="436" mass="47603">MSAATTTAAAAASALPSGVTAPLETITDTNKGGLVAILSAFALSLICVSFPIRIYVRSKLSTYKSDDWAFLAATIFAVLQSAGVFYAINRGLGKSEELIPPDDLIPIQKASFCVDILYIIALFFTKLSTAFLFLRLTPGKGHTIAIWSTIALTGVWALISTFLVAIRCHPADPWLDTTTAMCRSLFERWQFIAALDILTEAALFSISLYLIWGIQMSLKSKTIVVTAFGCRLPVIALAALRLHYIHVALSSSNPTLEGLPEANSLTQIEIGYAILASIVPTLKNFMAAYEAPISSVNWYQHYASEPPTGYAHELGSVATTKSQRSAMSGSVPDVEQVIKEKVGTGEEGDKGDRYKGGKKGGGARMLSERLGRLRPEQVSYEARVDAKEREREGERSSREEGETRSIESINSRRMIIKKGVEWSVDYDRRSREADEA</sequence>
<feature type="transmembrane region" description="Helical" evidence="2">
    <location>
        <begin position="116"/>
        <end position="134"/>
    </location>
</feature>
<feature type="transmembrane region" description="Helical" evidence="2">
    <location>
        <begin position="146"/>
        <end position="166"/>
    </location>
</feature>
<feature type="transmembrane region" description="Helical" evidence="2">
    <location>
        <begin position="36"/>
        <end position="56"/>
    </location>
</feature>
<proteinExistence type="predicted"/>
<evidence type="ECO:0000313" key="4">
    <source>
        <dbReference type="EMBL" id="PMD24322.1"/>
    </source>
</evidence>
<dbReference type="EMBL" id="KZ613473">
    <property type="protein sequence ID" value="PMD24322.1"/>
    <property type="molecule type" value="Genomic_DNA"/>
</dbReference>
<dbReference type="PANTHER" id="PTHR39614">
    <property type="entry name" value="INTEGRAL MEMBRANE PROTEIN"/>
    <property type="match status" value="1"/>
</dbReference>
<dbReference type="AlphaFoldDB" id="A0A2J6QDH8"/>
<dbReference type="PANTHER" id="PTHR39614:SF2">
    <property type="entry name" value="INTEGRAL MEMBRANE PROTEIN"/>
    <property type="match status" value="1"/>
</dbReference>
<dbReference type="STRING" id="1745343.A0A2J6QDH8"/>
<accession>A0A2J6QDH8</accession>
<feature type="transmembrane region" description="Helical" evidence="2">
    <location>
        <begin position="223"/>
        <end position="244"/>
    </location>
</feature>
<feature type="compositionally biased region" description="Basic and acidic residues" evidence="1">
    <location>
        <begin position="382"/>
        <end position="405"/>
    </location>
</feature>
<organism evidence="4 5">
    <name type="scientific">Hyaloscypha hepaticicola</name>
    <dbReference type="NCBI Taxonomy" id="2082293"/>
    <lineage>
        <taxon>Eukaryota</taxon>
        <taxon>Fungi</taxon>
        <taxon>Dikarya</taxon>
        <taxon>Ascomycota</taxon>
        <taxon>Pezizomycotina</taxon>
        <taxon>Leotiomycetes</taxon>
        <taxon>Helotiales</taxon>
        <taxon>Hyaloscyphaceae</taxon>
        <taxon>Hyaloscypha</taxon>
    </lineage>
</organism>
<dbReference type="InterPro" id="IPR049326">
    <property type="entry name" value="Rhodopsin_dom_fungi"/>
</dbReference>
<evidence type="ECO:0000256" key="2">
    <source>
        <dbReference type="SAM" id="Phobius"/>
    </source>
</evidence>
<feature type="compositionally biased region" description="Basic and acidic residues" evidence="1">
    <location>
        <begin position="339"/>
        <end position="355"/>
    </location>
</feature>
<keyword evidence="2" id="KW-1133">Transmembrane helix</keyword>
<name>A0A2J6QDH8_9HELO</name>
<evidence type="ECO:0000259" key="3">
    <source>
        <dbReference type="Pfam" id="PF20684"/>
    </source>
</evidence>
<dbReference type="Pfam" id="PF20684">
    <property type="entry name" value="Fung_rhodopsin"/>
    <property type="match status" value="1"/>
</dbReference>
<dbReference type="OrthoDB" id="3918601at2759"/>
<keyword evidence="2" id="KW-0472">Membrane</keyword>
<evidence type="ECO:0000256" key="1">
    <source>
        <dbReference type="SAM" id="MobiDB-lite"/>
    </source>
</evidence>
<dbReference type="Proteomes" id="UP000235672">
    <property type="component" value="Unassembled WGS sequence"/>
</dbReference>
<keyword evidence="5" id="KW-1185">Reference proteome</keyword>
<gene>
    <name evidence="4" type="ORF">NA56DRAFT_746470</name>
</gene>
<keyword evidence="2" id="KW-0812">Transmembrane</keyword>